<keyword evidence="7" id="KW-0413">Isomerase</keyword>
<dbReference type="Proteomes" id="UP000830198">
    <property type="component" value="Chromosome"/>
</dbReference>
<comment type="subcellular location">
    <subcellularLocation>
        <location evidence="1">Membrane</location>
        <topology evidence="1">Multi-pass membrane protein</topology>
    </subcellularLocation>
</comment>
<keyword evidence="5 8" id="KW-1133">Transmembrane helix</keyword>
<dbReference type="InterPro" id="IPR017825">
    <property type="entry name" value="Lycopene_cyclase_dom"/>
</dbReference>
<evidence type="ECO:0000313" key="11">
    <source>
        <dbReference type="Proteomes" id="UP000830198"/>
    </source>
</evidence>
<accession>A0ABY4I5E2</accession>
<sequence length="233" mass="26643">MKYTYLAIDISAIAVPFIATFHPRIRFYKQWPFVLTAMLLSGLAFISWDIFFTATRVWGFNPDYLCGVYFFNLPLEEVLFFVCIPYACMFSYHCLITLRPGLSISGIASAYISWGLIVGGGVASIVFLQHKYTGATFLLLTFFILYARNKSWAGRFYLCYAAMLLPFLIINGILTGSLMEAPVVWYNNNEIIGVRLLTIPVEDVFYGLILMGSQVAVYEWFMTTSRWRFNIVS</sequence>
<name>A0ABY4I5E2_CHIFI</name>
<evidence type="ECO:0000256" key="4">
    <source>
        <dbReference type="ARBA" id="ARBA00022746"/>
    </source>
</evidence>
<evidence type="ECO:0000256" key="8">
    <source>
        <dbReference type="SAM" id="Phobius"/>
    </source>
</evidence>
<feature type="domain" description="Lycopene cyclase" evidence="9">
    <location>
        <begin position="132"/>
        <end position="221"/>
    </location>
</feature>
<organism evidence="10 11">
    <name type="scientific">Chitinophaga filiformis</name>
    <name type="common">Myxococcus filiformis</name>
    <name type="synonym">Flexibacter filiformis</name>
    <dbReference type="NCBI Taxonomy" id="104663"/>
    <lineage>
        <taxon>Bacteria</taxon>
        <taxon>Pseudomonadati</taxon>
        <taxon>Bacteroidota</taxon>
        <taxon>Chitinophagia</taxon>
        <taxon>Chitinophagales</taxon>
        <taxon>Chitinophagaceae</taxon>
        <taxon>Chitinophaga</taxon>
    </lineage>
</organism>
<feature type="domain" description="Lycopene cyclase" evidence="9">
    <location>
        <begin position="3"/>
        <end position="95"/>
    </location>
</feature>
<evidence type="ECO:0000256" key="5">
    <source>
        <dbReference type="ARBA" id="ARBA00022989"/>
    </source>
</evidence>
<dbReference type="RefSeq" id="WP_247812224.1">
    <property type="nucleotide sequence ID" value="NZ_CP095855.1"/>
</dbReference>
<evidence type="ECO:0000259" key="9">
    <source>
        <dbReference type="Pfam" id="PF18916"/>
    </source>
</evidence>
<keyword evidence="11" id="KW-1185">Reference proteome</keyword>
<reference evidence="10 11" key="1">
    <citation type="submission" date="2022-04" db="EMBL/GenBank/DDBJ databases">
        <title>The arsenic-methylating capacity of Chitinophaga filiformis YT5 during chitin decomposition.</title>
        <authorList>
            <person name="Chen G."/>
            <person name="Liang Y."/>
        </authorList>
    </citation>
    <scope>NUCLEOTIDE SEQUENCE [LARGE SCALE GENOMIC DNA]</scope>
    <source>
        <strain evidence="10 11">YT5</strain>
    </source>
</reference>
<gene>
    <name evidence="10" type="ORF">MYF79_01485</name>
</gene>
<comment type="pathway">
    <text evidence="2">Carotenoid biosynthesis.</text>
</comment>
<protein>
    <submittedName>
        <fullName evidence="10">Lycopene cyclase domain-containing protein</fullName>
    </submittedName>
</protein>
<feature type="transmembrane region" description="Helical" evidence="8">
    <location>
        <begin position="34"/>
        <end position="58"/>
    </location>
</feature>
<feature type="transmembrane region" description="Helical" evidence="8">
    <location>
        <begin position="132"/>
        <end position="149"/>
    </location>
</feature>
<feature type="transmembrane region" description="Helical" evidence="8">
    <location>
        <begin position="204"/>
        <end position="221"/>
    </location>
</feature>
<keyword evidence="4" id="KW-0125">Carotenoid biosynthesis</keyword>
<dbReference type="NCBIfam" id="TIGR03462">
    <property type="entry name" value="CarR_dom_SF"/>
    <property type="match status" value="1"/>
</dbReference>
<evidence type="ECO:0000256" key="6">
    <source>
        <dbReference type="ARBA" id="ARBA00023136"/>
    </source>
</evidence>
<keyword evidence="6 8" id="KW-0472">Membrane</keyword>
<evidence type="ECO:0000256" key="2">
    <source>
        <dbReference type="ARBA" id="ARBA00004829"/>
    </source>
</evidence>
<evidence type="ECO:0000256" key="3">
    <source>
        <dbReference type="ARBA" id="ARBA00022692"/>
    </source>
</evidence>
<evidence type="ECO:0000256" key="7">
    <source>
        <dbReference type="ARBA" id="ARBA00023235"/>
    </source>
</evidence>
<feature type="transmembrane region" description="Helical" evidence="8">
    <location>
        <begin position="156"/>
        <end position="179"/>
    </location>
</feature>
<keyword evidence="3 8" id="KW-0812">Transmembrane</keyword>
<dbReference type="EMBL" id="CP095855">
    <property type="protein sequence ID" value="UPK69961.1"/>
    <property type="molecule type" value="Genomic_DNA"/>
</dbReference>
<proteinExistence type="predicted"/>
<evidence type="ECO:0000313" key="10">
    <source>
        <dbReference type="EMBL" id="UPK69961.1"/>
    </source>
</evidence>
<feature type="transmembrane region" description="Helical" evidence="8">
    <location>
        <begin position="78"/>
        <end position="96"/>
    </location>
</feature>
<evidence type="ECO:0000256" key="1">
    <source>
        <dbReference type="ARBA" id="ARBA00004141"/>
    </source>
</evidence>
<dbReference type="Pfam" id="PF18916">
    <property type="entry name" value="Lycopene_cyc"/>
    <property type="match status" value="2"/>
</dbReference>